<evidence type="ECO:0000313" key="7">
    <source>
        <dbReference type="Proteomes" id="UP001500393"/>
    </source>
</evidence>
<dbReference type="SUPFAM" id="SSF51679">
    <property type="entry name" value="Bacterial luciferase-like"/>
    <property type="match status" value="1"/>
</dbReference>
<comment type="caution">
    <text evidence="6">The sequence shown here is derived from an EMBL/GenBank/DDBJ whole genome shotgun (WGS) entry which is preliminary data.</text>
</comment>
<dbReference type="Gene3D" id="3.20.20.30">
    <property type="entry name" value="Luciferase-like domain"/>
    <property type="match status" value="1"/>
</dbReference>
<dbReference type="InterPro" id="IPR011251">
    <property type="entry name" value="Luciferase-like_dom"/>
</dbReference>
<evidence type="ECO:0000256" key="4">
    <source>
        <dbReference type="ARBA" id="ARBA00023033"/>
    </source>
</evidence>
<keyword evidence="3" id="KW-0560">Oxidoreductase</keyword>
<accession>A0ABN2EP99</accession>
<reference evidence="6 7" key="1">
    <citation type="journal article" date="2019" name="Int. J. Syst. Evol. Microbiol.">
        <title>The Global Catalogue of Microorganisms (GCM) 10K type strain sequencing project: providing services to taxonomists for standard genome sequencing and annotation.</title>
        <authorList>
            <consortium name="The Broad Institute Genomics Platform"/>
            <consortium name="The Broad Institute Genome Sequencing Center for Infectious Disease"/>
            <person name="Wu L."/>
            <person name="Ma J."/>
        </authorList>
    </citation>
    <scope>NUCLEOTIDE SEQUENCE [LARGE SCALE GENOMIC DNA]</scope>
    <source>
        <strain evidence="6 7">JCM 14969</strain>
    </source>
</reference>
<feature type="domain" description="Luciferase-like" evidence="5">
    <location>
        <begin position="4"/>
        <end position="256"/>
    </location>
</feature>
<evidence type="ECO:0000256" key="3">
    <source>
        <dbReference type="ARBA" id="ARBA00023002"/>
    </source>
</evidence>
<keyword evidence="2" id="KW-0288">FMN</keyword>
<name>A0ABN2EP99_9ACTN</name>
<keyword evidence="7" id="KW-1185">Reference proteome</keyword>
<dbReference type="InterPro" id="IPR050172">
    <property type="entry name" value="SsuD_RutA_monooxygenase"/>
</dbReference>
<evidence type="ECO:0000259" key="5">
    <source>
        <dbReference type="Pfam" id="PF00296"/>
    </source>
</evidence>
<dbReference type="NCBIfam" id="TIGR03560">
    <property type="entry name" value="F420_Rv1855c"/>
    <property type="match status" value="1"/>
</dbReference>
<organism evidence="6 7">
    <name type="scientific">Kribbella sancticallisti</name>
    <dbReference type="NCBI Taxonomy" id="460087"/>
    <lineage>
        <taxon>Bacteria</taxon>
        <taxon>Bacillati</taxon>
        <taxon>Actinomycetota</taxon>
        <taxon>Actinomycetes</taxon>
        <taxon>Propionibacteriales</taxon>
        <taxon>Kribbellaceae</taxon>
        <taxon>Kribbella</taxon>
    </lineage>
</organism>
<dbReference type="Pfam" id="PF00296">
    <property type="entry name" value="Bac_luciferase"/>
    <property type="match status" value="1"/>
</dbReference>
<sequence>MPLKFSLFLPTGFGQDLAGFADPRQAYDVLVELVRTAEESGYEAVWLPDHFQTVPPSQAYLFESWSLLAAMAGYTDRIRIGQLVSGNGYRNPALQAKIASTVDVLSQGRLTFGIGAGWYERDYEAFGYEFLPAPERLRQLREAVQVIQSLWTNDVTDFDGKYYRLVQAVNQPRGVQQPRIPLMLAGGGEKVTLKLAAEYADLCNVMVSPAEAERKFSVLRAHCEKAGRPYDEITRTVTTHCLITETDEEVQAALNPGMGLFYPGDFESYLLYGTVDTVRERIAAYEAAGVQELIVGFHQVMDPEAIRRFAKEFLDY</sequence>
<evidence type="ECO:0000256" key="1">
    <source>
        <dbReference type="ARBA" id="ARBA00022630"/>
    </source>
</evidence>
<dbReference type="PANTHER" id="PTHR42847">
    <property type="entry name" value="ALKANESULFONATE MONOOXYGENASE"/>
    <property type="match status" value="1"/>
</dbReference>
<proteinExistence type="predicted"/>
<dbReference type="EMBL" id="BAAAOS010000057">
    <property type="protein sequence ID" value="GAA1609377.1"/>
    <property type="molecule type" value="Genomic_DNA"/>
</dbReference>
<dbReference type="RefSeq" id="WP_344221470.1">
    <property type="nucleotide sequence ID" value="NZ_BAAAOS010000057.1"/>
</dbReference>
<dbReference type="Proteomes" id="UP001500393">
    <property type="component" value="Unassembled WGS sequence"/>
</dbReference>
<protein>
    <submittedName>
        <fullName evidence="6">LLM class F420-dependent oxidoreductase</fullName>
    </submittedName>
</protein>
<dbReference type="PANTHER" id="PTHR42847:SF4">
    <property type="entry name" value="ALKANESULFONATE MONOOXYGENASE-RELATED"/>
    <property type="match status" value="1"/>
</dbReference>
<keyword evidence="1" id="KW-0285">Flavoprotein</keyword>
<keyword evidence="4" id="KW-0503">Monooxygenase</keyword>
<gene>
    <name evidence="6" type="ORF">GCM10009789_74770</name>
</gene>
<evidence type="ECO:0000313" key="6">
    <source>
        <dbReference type="EMBL" id="GAA1609377.1"/>
    </source>
</evidence>
<dbReference type="InterPro" id="IPR036661">
    <property type="entry name" value="Luciferase-like_sf"/>
</dbReference>
<evidence type="ECO:0000256" key="2">
    <source>
        <dbReference type="ARBA" id="ARBA00022643"/>
    </source>
</evidence>
<dbReference type="InterPro" id="IPR019952">
    <property type="entry name" value="F420_OxRdatse_Rv1855c_pred"/>
</dbReference>